<dbReference type="Proteomes" id="UP000293360">
    <property type="component" value="Unassembled WGS sequence"/>
</dbReference>
<evidence type="ECO:0000256" key="3">
    <source>
        <dbReference type="ARBA" id="ARBA00022679"/>
    </source>
</evidence>
<sequence>MHYAYPSRKNSNPPRYLPRTSRLPTLRRRHLKPIALFGLGILALVWFLSSGGSRTGSERKISGKPPVVLVTVFEEKSDNAEYIRNIKDNRSQYAEKHGYGTLFAEVGDYDLGGSPASWSKVVATRHAMTKYPDAKYIWYLDQDSLIMNPRLKVEEYVMGTSRLEDIMIRDLPVVPPDSIIKTFSNMKGDDVSLVITQDKDGLAVGSFIVRNGEWAKFFLDTWYDPLYRSYNFQKAEMHTLEHIVQWHPTVLSRLAILPQRAINAYSRPDRGEQYKDGDIAVRFAHCRGTGEKSCAKEAERFSYQWRTSFNSH</sequence>
<name>A0A4Q4SRR2_9PEZI</name>
<keyword evidence="7" id="KW-1185">Reference proteome</keyword>
<dbReference type="AlphaFoldDB" id="A0A4Q4SRR2"/>
<keyword evidence="5" id="KW-0472">Membrane</keyword>
<evidence type="ECO:0000313" key="6">
    <source>
        <dbReference type="EMBL" id="RYO74180.1"/>
    </source>
</evidence>
<dbReference type="STRING" id="155417.A0A4Q4SRR2"/>
<dbReference type="InterPro" id="IPR029044">
    <property type="entry name" value="Nucleotide-diphossugar_trans"/>
</dbReference>
<dbReference type="Pfam" id="PF05637">
    <property type="entry name" value="Glyco_transf_34"/>
    <property type="match status" value="1"/>
</dbReference>
<gene>
    <name evidence="6" type="ORF">DL764_010934</name>
</gene>
<keyword evidence="5" id="KW-0812">Transmembrane</keyword>
<keyword evidence="5" id="KW-1133">Transmembrane helix</keyword>
<feature type="transmembrane region" description="Helical" evidence="5">
    <location>
        <begin position="31"/>
        <end position="49"/>
    </location>
</feature>
<comment type="caution">
    <text evidence="6">The sequence shown here is derived from an EMBL/GenBank/DDBJ whole genome shotgun (WGS) entry which is preliminary data.</text>
</comment>
<dbReference type="FunFam" id="3.90.550.10:FF:000149">
    <property type="entry name" value="Alpha-1,6-mannosyltransferase subunit"/>
    <property type="match status" value="1"/>
</dbReference>
<evidence type="ECO:0000256" key="4">
    <source>
        <dbReference type="SAM" id="MobiDB-lite"/>
    </source>
</evidence>
<proteinExistence type="inferred from homology"/>
<evidence type="ECO:0000313" key="7">
    <source>
        <dbReference type="Proteomes" id="UP000293360"/>
    </source>
</evidence>
<evidence type="ECO:0000256" key="2">
    <source>
        <dbReference type="ARBA" id="ARBA00022676"/>
    </source>
</evidence>
<keyword evidence="2" id="KW-0328">Glycosyltransferase</keyword>
<dbReference type="Gene3D" id="3.90.550.10">
    <property type="entry name" value="Spore Coat Polysaccharide Biosynthesis Protein SpsA, Chain A"/>
    <property type="match status" value="1"/>
</dbReference>
<accession>A0A4Q4SRR2</accession>
<comment type="similarity">
    <text evidence="1">Belongs to the glycosyltransferase 34 family.</text>
</comment>
<protein>
    <submittedName>
        <fullName evidence="6">Uncharacterized protein</fullName>
    </submittedName>
</protein>
<dbReference type="PANTHER" id="PTHR31306:SF10">
    <property type="entry name" value="ALPHA-1,6-MANNOSYLTRANSFERASE MNN11-RELATED"/>
    <property type="match status" value="1"/>
</dbReference>
<organism evidence="6 7">
    <name type="scientific">Monosporascus ibericus</name>
    <dbReference type="NCBI Taxonomy" id="155417"/>
    <lineage>
        <taxon>Eukaryota</taxon>
        <taxon>Fungi</taxon>
        <taxon>Dikarya</taxon>
        <taxon>Ascomycota</taxon>
        <taxon>Pezizomycotina</taxon>
        <taxon>Sordariomycetes</taxon>
        <taxon>Xylariomycetidae</taxon>
        <taxon>Xylariales</taxon>
        <taxon>Xylariales incertae sedis</taxon>
        <taxon>Monosporascus</taxon>
    </lineage>
</organism>
<dbReference type="PANTHER" id="PTHR31306">
    <property type="entry name" value="ALPHA-1,6-MANNOSYLTRANSFERASE MNN11-RELATED"/>
    <property type="match status" value="1"/>
</dbReference>
<dbReference type="GO" id="GO:0006487">
    <property type="term" value="P:protein N-linked glycosylation"/>
    <property type="evidence" value="ECO:0007669"/>
    <property type="project" value="TreeGrafter"/>
</dbReference>
<dbReference type="OrthoDB" id="205108at2759"/>
<dbReference type="GO" id="GO:0000009">
    <property type="term" value="F:alpha-1,6-mannosyltransferase activity"/>
    <property type="evidence" value="ECO:0007669"/>
    <property type="project" value="TreeGrafter"/>
</dbReference>
<evidence type="ECO:0000256" key="5">
    <source>
        <dbReference type="SAM" id="Phobius"/>
    </source>
</evidence>
<dbReference type="EMBL" id="QJNU01001591">
    <property type="protein sequence ID" value="RYO74180.1"/>
    <property type="molecule type" value="Genomic_DNA"/>
</dbReference>
<reference evidence="6 7" key="1">
    <citation type="submission" date="2018-06" db="EMBL/GenBank/DDBJ databases">
        <title>Complete Genomes of Monosporascus.</title>
        <authorList>
            <person name="Robinson A.J."/>
            <person name="Natvig D.O."/>
        </authorList>
    </citation>
    <scope>NUCLEOTIDE SEQUENCE [LARGE SCALE GENOMIC DNA]</scope>
    <source>
        <strain evidence="6 7">CBS 110550</strain>
    </source>
</reference>
<dbReference type="GO" id="GO:0000136">
    <property type="term" value="C:mannan polymerase complex"/>
    <property type="evidence" value="ECO:0007669"/>
    <property type="project" value="TreeGrafter"/>
</dbReference>
<feature type="region of interest" description="Disordered" evidence="4">
    <location>
        <begin position="1"/>
        <end position="21"/>
    </location>
</feature>
<dbReference type="InterPro" id="IPR008630">
    <property type="entry name" value="Glyco_trans_34"/>
</dbReference>
<evidence type="ECO:0000256" key="1">
    <source>
        <dbReference type="ARBA" id="ARBA00005664"/>
    </source>
</evidence>
<keyword evidence="3" id="KW-0808">Transferase</keyword>